<dbReference type="RefSeq" id="WP_380202105.1">
    <property type="nucleotide sequence ID" value="NZ_JBHTEK010000001.1"/>
</dbReference>
<organism evidence="3 4">
    <name type="scientific">Hymenobacter humi</name>
    <dbReference type="NCBI Taxonomy" id="1411620"/>
    <lineage>
        <taxon>Bacteria</taxon>
        <taxon>Pseudomonadati</taxon>
        <taxon>Bacteroidota</taxon>
        <taxon>Cytophagia</taxon>
        <taxon>Cytophagales</taxon>
        <taxon>Hymenobacteraceae</taxon>
        <taxon>Hymenobacter</taxon>
    </lineage>
</organism>
<name>A0ABW2U2E4_9BACT</name>
<comment type="caution">
    <text evidence="3">The sequence shown here is derived from an EMBL/GenBank/DDBJ whole genome shotgun (WGS) entry which is preliminary data.</text>
</comment>
<feature type="domain" description="Outer membrane protein beta-barrel" evidence="2">
    <location>
        <begin position="41"/>
        <end position="199"/>
    </location>
</feature>
<proteinExistence type="predicted"/>
<sequence length="237" mass="24952">MKQTLLFLLLAVSTASAAHAQGGALSSKDYGNGENGTESGNTGFGIKGGYNVSDLKGSGSGIFPNSNSLSAFNAGVYAQAGFNNFASVQVELLYIRKGFQTDQATVTTGGTTSTVAARDNRLDYLELPVLFVGNITETLSFHLGPQVSLLTKVKSGDEDLDLKANGYNSLDYGAIAGAEARLGPARLGVRYDLGLGKIYKDGTVVRYNNTALFANGISDSDIHNQTFQVYLGIGIRK</sequence>
<feature type="chain" id="PRO_5047265594" evidence="1">
    <location>
        <begin position="21"/>
        <end position="237"/>
    </location>
</feature>
<keyword evidence="1" id="KW-0732">Signal</keyword>
<accession>A0ABW2U2E4</accession>
<keyword evidence="4" id="KW-1185">Reference proteome</keyword>
<dbReference type="EMBL" id="JBHTEK010000001">
    <property type="protein sequence ID" value="MFC7667517.1"/>
    <property type="molecule type" value="Genomic_DNA"/>
</dbReference>
<protein>
    <submittedName>
        <fullName evidence="3">Porin family protein</fullName>
    </submittedName>
</protein>
<gene>
    <name evidence="3" type="ORF">ACFQT0_09050</name>
</gene>
<evidence type="ECO:0000313" key="4">
    <source>
        <dbReference type="Proteomes" id="UP001596513"/>
    </source>
</evidence>
<evidence type="ECO:0000259" key="2">
    <source>
        <dbReference type="Pfam" id="PF13568"/>
    </source>
</evidence>
<dbReference type="InterPro" id="IPR025665">
    <property type="entry name" value="Beta-barrel_OMP_2"/>
</dbReference>
<evidence type="ECO:0000313" key="3">
    <source>
        <dbReference type="EMBL" id="MFC7667517.1"/>
    </source>
</evidence>
<evidence type="ECO:0000256" key="1">
    <source>
        <dbReference type="SAM" id="SignalP"/>
    </source>
</evidence>
<feature type="signal peptide" evidence="1">
    <location>
        <begin position="1"/>
        <end position="20"/>
    </location>
</feature>
<dbReference type="Proteomes" id="UP001596513">
    <property type="component" value="Unassembled WGS sequence"/>
</dbReference>
<dbReference type="Pfam" id="PF13568">
    <property type="entry name" value="OMP_b-brl_2"/>
    <property type="match status" value="1"/>
</dbReference>
<reference evidence="4" key="1">
    <citation type="journal article" date="2019" name="Int. J. Syst. Evol. Microbiol.">
        <title>The Global Catalogue of Microorganisms (GCM) 10K type strain sequencing project: providing services to taxonomists for standard genome sequencing and annotation.</title>
        <authorList>
            <consortium name="The Broad Institute Genomics Platform"/>
            <consortium name="The Broad Institute Genome Sequencing Center for Infectious Disease"/>
            <person name="Wu L."/>
            <person name="Ma J."/>
        </authorList>
    </citation>
    <scope>NUCLEOTIDE SEQUENCE [LARGE SCALE GENOMIC DNA]</scope>
    <source>
        <strain evidence="4">JCM 19635</strain>
    </source>
</reference>